<reference evidence="5 6" key="1">
    <citation type="submission" date="2013-05" db="EMBL/GenBank/DDBJ databases">
        <title>Draft genome of the parasitic nematode Anyclostoma ceylanicum.</title>
        <authorList>
            <person name="Mitreva M."/>
        </authorList>
    </citation>
    <scope>NUCLEOTIDE SEQUENCE [LARGE SCALE GENOMIC DNA]</scope>
</reference>
<dbReference type="PANTHER" id="PTHR11782:SF127">
    <property type="entry name" value="NTPASE, ISOFORM F"/>
    <property type="match status" value="1"/>
</dbReference>
<dbReference type="Gene3D" id="3.30.420.40">
    <property type="match status" value="1"/>
</dbReference>
<name>A0A0D6L9R0_9BILA</name>
<comment type="similarity">
    <text evidence="1">Belongs to the GDA1/CD39 NTPase family.</text>
</comment>
<dbReference type="GO" id="GO:0016787">
    <property type="term" value="F:hydrolase activity"/>
    <property type="evidence" value="ECO:0007669"/>
    <property type="project" value="UniProtKB-KW"/>
</dbReference>
<keyword evidence="3" id="KW-0067">ATP-binding</keyword>
<organism evidence="5 6">
    <name type="scientific">Ancylostoma ceylanicum</name>
    <dbReference type="NCBI Taxonomy" id="53326"/>
    <lineage>
        <taxon>Eukaryota</taxon>
        <taxon>Metazoa</taxon>
        <taxon>Ecdysozoa</taxon>
        <taxon>Nematoda</taxon>
        <taxon>Chromadorea</taxon>
        <taxon>Rhabditida</taxon>
        <taxon>Rhabditina</taxon>
        <taxon>Rhabditomorpha</taxon>
        <taxon>Strongyloidea</taxon>
        <taxon>Ancylostomatidae</taxon>
        <taxon>Ancylostomatinae</taxon>
        <taxon>Ancylostoma</taxon>
    </lineage>
</organism>
<dbReference type="GO" id="GO:0005524">
    <property type="term" value="F:ATP binding"/>
    <property type="evidence" value="ECO:0007669"/>
    <property type="project" value="UniProtKB-KW"/>
</dbReference>
<dbReference type="InterPro" id="IPR000407">
    <property type="entry name" value="GDA1_CD39_NTPase"/>
</dbReference>
<evidence type="ECO:0000313" key="6">
    <source>
        <dbReference type="Proteomes" id="UP000054495"/>
    </source>
</evidence>
<evidence type="ECO:0000313" key="5">
    <source>
        <dbReference type="EMBL" id="EPB67858.1"/>
    </source>
</evidence>
<dbReference type="AlphaFoldDB" id="A0A0D6L9R0"/>
<protein>
    <submittedName>
        <fullName evidence="5">GDA1/CD39 family protein</fullName>
    </submittedName>
</protein>
<dbReference type="PANTHER" id="PTHR11782">
    <property type="entry name" value="ADENOSINE/GUANOSINE DIPHOSPHATASE"/>
    <property type="match status" value="1"/>
</dbReference>
<evidence type="ECO:0000256" key="1">
    <source>
        <dbReference type="ARBA" id="ARBA00009283"/>
    </source>
</evidence>
<feature type="binding site" evidence="3">
    <location>
        <begin position="182"/>
        <end position="186"/>
    </location>
    <ligand>
        <name>ATP</name>
        <dbReference type="ChEBI" id="CHEBI:30616"/>
    </ligand>
</feature>
<feature type="signal peptide" evidence="4">
    <location>
        <begin position="1"/>
        <end position="17"/>
    </location>
</feature>
<keyword evidence="3" id="KW-0547">Nucleotide-binding</keyword>
<keyword evidence="4" id="KW-0732">Signal</keyword>
<dbReference type="Proteomes" id="UP000054495">
    <property type="component" value="Unassembled WGS sequence"/>
</dbReference>
<evidence type="ECO:0000256" key="3">
    <source>
        <dbReference type="PIRSR" id="PIRSR600407-2"/>
    </source>
</evidence>
<gene>
    <name evidence="5" type="ORF">ANCCEY_13056</name>
</gene>
<sequence length="464" mass="52467">MIYLSVYLVCIVAVVTAQAPQDGYYCYTSGELQDVPCRFFAIVFDAGSTGTRLHLYRYVHNTNTNGIPFKVEQEIFQEVKPGLSSFNDDPSQAAKSIRPLLAAAQTAVPVFMWEKTPITLRATAGLRLLPGDIADEILDAVQTEILNSGFFAVPGAVSIMNNVVHPYSPEASRSVAAFDLGGGSTQLTFWPEDVHMFDTYKEYERDIDFFGYRIRLFTHSFLGNGLVAARLNMLLDPSQDEHLQTHLKSPCLPQDFELREWEYALKTWSIRGTQSYSFKACYETARQFVNRSKIMKLPACYETARQFVNRSKIMKLPALHGKMIYLFSYYYDRGLNAGLVKENDGGAIKLMDYRLAAEKACTRTAKQIQEPHWMAWQCHDLTYIYSLLSDGYGFGDAQPLFLAKKLKGMEVAWGQGLSYTLVHEFHKTQMSMLIESANTTVVDQIMSYIYSGTNNVLSYLNIIS</sequence>
<feature type="chain" id="PRO_5002306782" evidence="4">
    <location>
        <begin position="18"/>
        <end position="464"/>
    </location>
</feature>
<evidence type="ECO:0000256" key="2">
    <source>
        <dbReference type="ARBA" id="ARBA00022801"/>
    </source>
</evidence>
<keyword evidence="2" id="KW-0378">Hydrolase</keyword>
<dbReference type="EMBL" id="KE125558">
    <property type="protein sequence ID" value="EPB67858.1"/>
    <property type="molecule type" value="Genomic_DNA"/>
</dbReference>
<evidence type="ECO:0000256" key="4">
    <source>
        <dbReference type="SAM" id="SignalP"/>
    </source>
</evidence>
<accession>A0A0D6L9R0</accession>
<dbReference type="Gene3D" id="3.30.420.150">
    <property type="entry name" value="Exopolyphosphatase. Domain 2"/>
    <property type="match status" value="1"/>
</dbReference>
<dbReference type="Pfam" id="PF01150">
    <property type="entry name" value="GDA1_CD39"/>
    <property type="match status" value="2"/>
</dbReference>
<keyword evidence="6" id="KW-1185">Reference proteome</keyword>
<dbReference type="CDD" id="cd24046">
    <property type="entry name" value="ASKHA_NBD_NTPDase5-like"/>
    <property type="match status" value="1"/>
</dbReference>
<proteinExistence type="inferred from homology"/>